<dbReference type="InterPro" id="IPR012675">
    <property type="entry name" value="Beta-grasp_dom_sf"/>
</dbReference>
<keyword evidence="5" id="KW-0408">Iron</keyword>
<dbReference type="InterPro" id="IPR002346">
    <property type="entry name" value="Mopterin_DH_FAD-bd"/>
</dbReference>
<dbReference type="InterPro" id="IPR005107">
    <property type="entry name" value="CO_DH_flav_C"/>
</dbReference>
<dbReference type="InterPro" id="IPR036884">
    <property type="entry name" value="2Fe-2S-bd_dom_sf"/>
</dbReference>
<gene>
    <name evidence="8" type="primary">xdhA</name>
    <name evidence="8" type="ORF">ENK44_12095</name>
</gene>
<dbReference type="InterPro" id="IPR012175">
    <property type="entry name" value="Xanth_DH_ssu_bac"/>
</dbReference>
<comment type="caution">
    <text evidence="8">The sequence shown here is derived from an EMBL/GenBank/DDBJ whole genome shotgun (WGS) entry which is preliminary data.</text>
</comment>
<evidence type="ECO:0000256" key="4">
    <source>
        <dbReference type="ARBA" id="ARBA00023002"/>
    </source>
</evidence>
<dbReference type="EMBL" id="DRQG01000112">
    <property type="protein sequence ID" value="HGY56441.1"/>
    <property type="molecule type" value="Genomic_DNA"/>
</dbReference>
<organism evidence="8">
    <name type="scientific">Caldithrix abyssi</name>
    <dbReference type="NCBI Taxonomy" id="187145"/>
    <lineage>
        <taxon>Bacteria</taxon>
        <taxon>Pseudomonadati</taxon>
        <taxon>Calditrichota</taxon>
        <taxon>Calditrichia</taxon>
        <taxon>Calditrichales</taxon>
        <taxon>Calditrichaceae</taxon>
        <taxon>Caldithrix</taxon>
    </lineage>
</organism>
<dbReference type="Gene3D" id="1.10.150.120">
    <property type="entry name" value="[2Fe-2S]-binding domain"/>
    <property type="match status" value="1"/>
</dbReference>
<dbReference type="AlphaFoldDB" id="A0A7V4U1Q2"/>
<dbReference type="SUPFAM" id="SSF56176">
    <property type="entry name" value="FAD-binding/transporter-associated domain-like"/>
    <property type="match status" value="1"/>
</dbReference>
<dbReference type="Gene3D" id="3.10.20.30">
    <property type="match status" value="1"/>
</dbReference>
<feature type="domain" description="FAD-binding PCMH-type" evidence="7">
    <location>
        <begin position="194"/>
        <end position="368"/>
    </location>
</feature>
<dbReference type="GO" id="GO:0051537">
    <property type="term" value="F:2 iron, 2 sulfur cluster binding"/>
    <property type="evidence" value="ECO:0007669"/>
    <property type="project" value="InterPro"/>
</dbReference>
<dbReference type="Pfam" id="PF01799">
    <property type="entry name" value="Fer2_2"/>
    <property type="match status" value="1"/>
</dbReference>
<dbReference type="InterPro" id="IPR016208">
    <property type="entry name" value="Ald_Oxase/xanthine_DH-like"/>
</dbReference>
<reference evidence="8" key="1">
    <citation type="journal article" date="2020" name="mSystems">
        <title>Genome- and Community-Level Interaction Insights into Carbon Utilization and Element Cycling Functions of Hydrothermarchaeota in Hydrothermal Sediment.</title>
        <authorList>
            <person name="Zhou Z."/>
            <person name="Liu Y."/>
            <person name="Xu W."/>
            <person name="Pan J."/>
            <person name="Luo Z.H."/>
            <person name="Li M."/>
        </authorList>
    </citation>
    <scope>NUCLEOTIDE SEQUENCE [LARGE SCALE GENOMIC DNA]</scope>
    <source>
        <strain evidence="8">HyVt-577</strain>
    </source>
</reference>
<dbReference type="SUPFAM" id="SSF55447">
    <property type="entry name" value="CO dehydrogenase flavoprotein C-terminal domain-like"/>
    <property type="match status" value="1"/>
</dbReference>
<dbReference type="InterPro" id="IPR016167">
    <property type="entry name" value="FAD-bd_PCMH_sub1"/>
</dbReference>
<dbReference type="GO" id="GO:0005506">
    <property type="term" value="F:iron ion binding"/>
    <property type="evidence" value="ECO:0007669"/>
    <property type="project" value="InterPro"/>
</dbReference>
<evidence type="ECO:0000256" key="3">
    <source>
        <dbReference type="ARBA" id="ARBA00022827"/>
    </source>
</evidence>
<dbReference type="InterPro" id="IPR016166">
    <property type="entry name" value="FAD-bd_PCMH"/>
</dbReference>
<proteinExistence type="predicted"/>
<dbReference type="InterPro" id="IPR036318">
    <property type="entry name" value="FAD-bd_PCMH-like_sf"/>
</dbReference>
<dbReference type="PROSITE" id="PS00197">
    <property type="entry name" value="2FE2S_FER_1"/>
    <property type="match status" value="1"/>
</dbReference>
<protein>
    <submittedName>
        <fullName evidence="8">Xanthine dehydrogenase small subunit</fullName>
        <ecNumber evidence="8">1.17.1.4</ecNumber>
    </submittedName>
</protein>
<name>A0A7V4U1Q2_CALAY</name>
<dbReference type="PROSITE" id="PS51387">
    <property type="entry name" value="FAD_PCMH"/>
    <property type="match status" value="1"/>
</dbReference>
<dbReference type="Gene3D" id="3.30.465.10">
    <property type="match status" value="1"/>
</dbReference>
<dbReference type="EC" id="1.17.1.4" evidence="8"/>
<dbReference type="Proteomes" id="UP000885779">
    <property type="component" value="Unassembled WGS sequence"/>
</dbReference>
<evidence type="ECO:0000256" key="5">
    <source>
        <dbReference type="ARBA" id="ARBA00023004"/>
    </source>
</evidence>
<dbReference type="PANTHER" id="PTHR45444">
    <property type="entry name" value="XANTHINE DEHYDROGENASE"/>
    <property type="match status" value="1"/>
</dbReference>
<dbReference type="Pfam" id="PF03450">
    <property type="entry name" value="CO_deh_flav_C"/>
    <property type="match status" value="1"/>
</dbReference>
<dbReference type="SUPFAM" id="SSF54292">
    <property type="entry name" value="2Fe-2S ferredoxin-like"/>
    <property type="match status" value="1"/>
</dbReference>
<dbReference type="PROSITE" id="PS51085">
    <property type="entry name" value="2FE2S_FER_2"/>
    <property type="match status" value="1"/>
</dbReference>
<dbReference type="InterPro" id="IPR014307">
    <property type="entry name" value="Xanthine_DH_ssu"/>
</dbReference>
<dbReference type="InterPro" id="IPR036010">
    <property type="entry name" value="2Fe-2S_ferredoxin-like_sf"/>
</dbReference>
<dbReference type="NCBIfam" id="TIGR02963">
    <property type="entry name" value="xanthine_xdhA"/>
    <property type="match status" value="1"/>
</dbReference>
<evidence type="ECO:0000313" key="8">
    <source>
        <dbReference type="EMBL" id="HGY56441.1"/>
    </source>
</evidence>
<dbReference type="InterPro" id="IPR001041">
    <property type="entry name" value="2Fe-2S_ferredoxin-type"/>
</dbReference>
<dbReference type="PANTHER" id="PTHR45444:SF3">
    <property type="entry name" value="XANTHINE DEHYDROGENASE"/>
    <property type="match status" value="1"/>
</dbReference>
<dbReference type="GO" id="GO:0004854">
    <property type="term" value="F:xanthine dehydrogenase activity"/>
    <property type="evidence" value="ECO:0007669"/>
    <property type="project" value="UniProtKB-EC"/>
</dbReference>
<evidence type="ECO:0000256" key="1">
    <source>
        <dbReference type="ARBA" id="ARBA00022630"/>
    </source>
</evidence>
<keyword evidence="3" id="KW-0274">FAD</keyword>
<evidence type="ECO:0000259" key="7">
    <source>
        <dbReference type="PROSITE" id="PS51387"/>
    </source>
</evidence>
<accession>A0A7V4U1Q2</accession>
<dbReference type="CDD" id="cd00207">
    <property type="entry name" value="fer2"/>
    <property type="match status" value="1"/>
</dbReference>
<dbReference type="InterPro" id="IPR006058">
    <property type="entry name" value="2Fe2S_fd_BS"/>
</dbReference>
<dbReference type="InterPro" id="IPR002888">
    <property type="entry name" value="2Fe-2S-bd"/>
</dbReference>
<keyword evidence="1" id="KW-0285">Flavoprotein</keyword>
<dbReference type="SMART" id="SM01092">
    <property type="entry name" value="CO_deh_flav_C"/>
    <property type="match status" value="1"/>
</dbReference>
<evidence type="ECO:0000259" key="6">
    <source>
        <dbReference type="PROSITE" id="PS51085"/>
    </source>
</evidence>
<keyword evidence="2" id="KW-0479">Metal-binding</keyword>
<sequence>MRESISFVLNGKITVIDFLSETRFTPTTTVLNYLRSLPGHRGVKEGCAEGDCGACTVVLAELNGDGRLTYRAVNSCLIFLPKLHGKALLTVEYLKGQNGQLHPVQQALVETHGSQCGFCTPGFVMSLYALYQEKTEYSRENAEEALAGNLCRCTGYQPILKAAEKVLKEKPAADSEKEQKLIRLLKNLPKESVAVQTEKQYYHLPATLDELLHLRQTYPQALLLNGATDAALRVTKKFETLPAVIDTSAVAELGFFTKTERSFIIGSGVTIQRLKDISRDHFPALSRMCRVFGSRQIRQIATLGGNLGTASPIGDMLPVLMAYDGTVILKSLNGERRVSLDEFVLGYRQIDLKEEKIIYAVELPIPGANVHIRTYKISKRREVDISTVSAAFRLELNNKETIERIKLVYGGMAETTKRAYKTEAFLQGKAWNGETVLAAQKILVDEFTPISDARSGADFRRIAAANLLLKFWQELSK</sequence>
<dbReference type="InterPro" id="IPR036683">
    <property type="entry name" value="CO_DH_flav_C_dom_sf"/>
</dbReference>
<keyword evidence="4 8" id="KW-0560">Oxidoreductase</keyword>
<dbReference type="PIRSF" id="PIRSF036557">
    <property type="entry name" value="XdhA_RC"/>
    <property type="match status" value="1"/>
</dbReference>
<dbReference type="Gene3D" id="3.30.390.50">
    <property type="entry name" value="CO dehydrogenase flavoprotein, C-terminal domain"/>
    <property type="match status" value="1"/>
</dbReference>
<feature type="domain" description="2Fe-2S ferredoxin-type" evidence="6">
    <location>
        <begin position="3"/>
        <end position="94"/>
    </location>
</feature>
<dbReference type="InterPro" id="IPR016169">
    <property type="entry name" value="FAD-bd_PCMH_sub2"/>
</dbReference>
<dbReference type="Pfam" id="PF00941">
    <property type="entry name" value="FAD_binding_5"/>
    <property type="match status" value="1"/>
</dbReference>
<dbReference type="GO" id="GO:0071949">
    <property type="term" value="F:FAD binding"/>
    <property type="evidence" value="ECO:0007669"/>
    <property type="project" value="InterPro"/>
</dbReference>
<dbReference type="SUPFAM" id="SSF47741">
    <property type="entry name" value="CO dehydrogenase ISP C-domain like"/>
    <property type="match status" value="1"/>
</dbReference>
<dbReference type="Gene3D" id="3.30.43.10">
    <property type="entry name" value="Uridine Diphospho-n-acetylenolpyruvylglucosamine Reductase, domain 2"/>
    <property type="match status" value="1"/>
</dbReference>
<evidence type="ECO:0000256" key="2">
    <source>
        <dbReference type="ARBA" id="ARBA00022723"/>
    </source>
</evidence>